<dbReference type="Proteomes" id="UP000653343">
    <property type="component" value="Unassembled WGS sequence"/>
</dbReference>
<gene>
    <name evidence="3" type="ORF">GCM10010946_09010</name>
</gene>
<evidence type="ECO:0000313" key="4">
    <source>
        <dbReference type="Proteomes" id="UP000653343"/>
    </source>
</evidence>
<evidence type="ECO:0000256" key="1">
    <source>
        <dbReference type="SAM" id="SignalP"/>
    </source>
</evidence>
<dbReference type="EMBL" id="BMYU01000002">
    <property type="protein sequence ID" value="GGX34068.1"/>
    <property type="molecule type" value="Genomic_DNA"/>
</dbReference>
<dbReference type="Pfam" id="PF20243">
    <property type="entry name" value="MbnP"/>
    <property type="match status" value="1"/>
</dbReference>
<name>A0ABQ2XUB1_9BURK</name>
<dbReference type="PROSITE" id="PS51257">
    <property type="entry name" value="PROKAR_LIPOPROTEIN"/>
    <property type="match status" value="1"/>
</dbReference>
<feature type="signal peptide" evidence="1">
    <location>
        <begin position="1"/>
        <end position="19"/>
    </location>
</feature>
<keyword evidence="4" id="KW-1185">Reference proteome</keyword>
<feature type="chain" id="PRO_5046459047" evidence="1">
    <location>
        <begin position="20"/>
        <end position="311"/>
    </location>
</feature>
<organism evidence="3 4">
    <name type="scientific">Undibacterium squillarum</name>
    <dbReference type="NCBI Taxonomy" id="1131567"/>
    <lineage>
        <taxon>Bacteria</taxon>
        <taxon>Pseudomonadati</taxon>
        <taxon>Pseudomonadota</taxon>
        <taxon>Betaproteobacteria</taxon>
        <taxon>Burkholderiales</taxon>
        <taxon>Oxalobacteraceae</taxon>
        <taxon>Undibacterium</taxon>
    </lineage>
</organism>
<feature type="domain" description="Copper-binding protein MbnP-like" evidence="2">
    <location>
        <begin position="36"/>
        <end position="274"/>
    </location>
</feature>
<sequence>MKAISRAVSLSLISVAVLAACGGGSDSTPAAPGGPRSVSISFDMIANGVAAKCGTPITGLGSKSSTVDLQNASFYVSNINFVDAAGNLTPVTLASNDWQYDKVALINFNDGSSTACGGKAQASNAVITGTVPAGNYVGIQYEIGVPESLNHTDYASAPKPLNVQSMAWSWTSGRKFMLLEVNPVGGVIVTRTNNTTNPPTVTSSTQASWYTHLGATGCTSDATKGTYACTNANRMLVRLNSFNPDTQKITLDLNAMYNNVDLSSDTAGAPGCMSGKTDTECQGIFSNMKIDLNTGAPATAGIQSVFIARAK</sequence>
<comment type="caution">
    <text evidence="3">The sequence shown here is derived from an EMBL/GenBank/DDBJ whole genome shotgun (WGS) entry which is preliminary data.</text>
</comment>
<dbReference type="NCBIfam" id="TIGR04052">
    <property type="entry name" value="MbnP_like_WxW"/>
    <property type="match status" value="1"/>
</dbReference>
<dbReference type="RefSeq" id="WP_189355862.1">
    <property type="nucleotide sequence ID" value="NZ_BMYU01000002.1"/>
</dbReference>
<keyword evidence="1" id="KW-0732">Signal</keyword>
<reference evidence="4" key="1">
    <citation type="journal article" date="2019" name="Int. J. Syst. Evol. Microbiol.">
        <title>The Global Catalogue of Microorganisms (GCM) 10K type strain sequencing project: providing services to taxonomists for standard genome sequencing and annotation.</title>
        <authorList>
            <consortium name="The Broad Institute Genomics Platform"/>
            <consortium name="The Broad Institute Genome Sequencing Center for Infectious Disease"/>
            <person name="Wu L."/>
            <person name="Ma J."/>
        </authorList>
    </citation>
    <scope>NUCLEOTIDE SEQUENCE [LARGE SCALE GENOMIC DNA]</scope>
    <source>
        <strain evidence="4">KCTC 23917</strain>
    </source>
</reference>
<accession>A0ABQ2XUB1</accession>
<dbReference type="InterPro" id="IPR046863">
    <property type="entry name" value="MbnP-like_dom"/>
</dbReference>
<evidence type="ECO:0000259" key="2">
    <source>
        <dbReference type="Pfam" id="PF20243"/>
    </source>
</evidence>
<evidence type="ECO:0000313" key="3">
    <source>
        <dbReference type="EMBL" id="GGX34068.1"/>
    </source>
</evidence>
<protein>
    <submittedName>
        <fullName evidence="3">Metallo-mystery pair system four-Cys motif protein</fullName>
    </submittedName>
</protein>
<dbReference type="InterPro" id="IPR023977">
    <property type="entry name" value="MbnP-like"/>
</dbReference>
<proteinExistence type="predicted"/>